<evidence type="ECO:0000313" key="2">
    <source>
        <dbReference type="EMBL" id="KFZ31181.1"/>
    </source>
</evidence>
<dbReference type="Proteomes" id="UP000054363">
    <property type="component" value="Unassembled WGS sequence"/>
</dbReference>
<dbReference type="STRING" id="435908.IDSA_00125"/>
<evidence type="ECO:0000313" key="3">
    <source>
        <dbReference type="Proteomes" id="UP000054363"/>
    </source>
</evidence>
<proteinExistence type="predicted"/>
<sequence length="270" mass="29990">MNRQRGFTLVELIIVIVLLGVIGISTFNFLGFGTRIYTDALARDVQVSNGRFILERMTREIAGALPASVRISGDYRCIEYVPIIAGSLYTRLPRANYTGPLRGITPADYSFGPDQRVAVYAITESQVYGSTRRVKRLDSVDFDTPEPGYSEFNLNPADGDRYQRESPARRYYVLGLPVSWCLTAGQQLLRFSDYGWLTNQPDLNTLPGSGVQNLMATNISNDINVAAERPFAIADSDVRRTTVELVMLLGSARTDETLTMHHGVTIVNLP</sequence>
<dbReference type="NCBIfam" id="TIGR02532">
    <property type="entry name" value="IV_pilin_GFxxxE"/>
    <property type="match status" value="1"/>
</dbReference>
<evidence type="ECO:0000256" key="1">
    <source>
        <dbReference type="SAM" id="Phobius"/>
    </source>
</evidence>
<feature type="transmembrane region" description="Helical" evidence="1">
    <location>
        <begin position="12"/>
        <end position="33"/>
    </location>
</feature>
<accession>A0A094JF43</accession>
<protein>
    <submittedName>
        <fullName evidence="2">Uncharacterized protein</fullName>
    </submittedName>
</protein>
<keyword evidence="1" id="KW-0812">Transmembrane</keyword>
<name>A0A094JF43_9GAMM</name>
<dbReference type="OrthoDB" id="9788802at2"/>
<dbReference type="InterPro" id="IPR012902">
    <property type="entry name" value="N_methyl_site"/>
</dbReference>
<gene>
    <name evidence="2" type="ORF">IDSA_00125</name>
</gene>
<comment type="caution">
    <text evidence="2">The sequence shown here is derived from an EMBL/GenBank/DDBJ whole genome shotgun (WGS) entry which is preliminary data.</text>
</comment>
<dbReference type="AlphaFoldDB" id="A0A094JF43"/>
<dbReference type="eggNOG" id="COG4968">
    <property type="taxonomic scope" value="Bacteria"/>
</dbReference>
<dbReference type="RefSeq" id="WP_034773280.1">
    <property type="nucleotide sequence ID" value="NZ_JPER01000001.1"/>
</dbReference>
<organism evidence="2 3">
    <name type="scientific">Pseudidiomarina salinarum</name>
    <dbReference type="NCBI Taxonomy" id="435908"/>
    <lineage>
        <taxon>Bacteria</taxon>
        <taxon>Pseudomonadati</taxon>
        <taxon>Pseudomonadota</taxon>
        <taxon>Gammaproteobacteria</taxon>
        <taxon>Alteromonadales</taxon>
        <taxon>Idiomarinaceae</taxon>
        <taxon>Pseudidiomarina</taxon>
    </lineage>
</organism>
<dbReference type="EMBL" id="JPER01000001">
    <property type="protein sequence ID" value="KFZ31181.1"/>
    <property type="molecule type" value="Genomic_DNA"/>
</dbReference>
<dbReference type="PROSITE" id="PS00409">
    <property type="entry name" value="PROKAR_NTER_METHYL"/>
    <property type="match status" value="1"/>
</dbReference>
<keyword evidence="3" id="KW-1185">Reference proteome</keyword>
<keyword evidence="1" id="KW-0472">Membrane</keyword>
<keyword evidence="1" id="KW-1133">Transmembrane helix</keyword>
<reference evidence="2 3" key="1">
    <citation type="submission" date="2014-06" db="EMBL/GenBank/DDBJ databases">
        <title>The draft genome sequence of Idiomarina salinarum ISL-52.</title>
        <authorList>
            <person name="Du J."/>
            <person name="Shao Z."/>
        </authorList>
    </citation>
    <scope>NUCLEOTIDE SEQUENCE [LARGE SCALE GENOMIC DNA]</scope>
    <source>
        <strain evidence="2 3">ISL-52</strain>
    </source>
</reference>
<dbReference type="Pfam" id="PF07963">
    <property type="entry name" value="N_methyl"/>
    <property type="match status" value="1"/>
</dbReference>